<keyword evidence="3" id="KW-1185">Reference proteome</keyword>
<dbReference type="Proteomes" id="UP001596002">
    <property type="component" value="Unassembled WGS sequence"/>
</dbReference>
<gene>
    <name evidence="2" type="ORF">ACFO8Q_09290</name>
</gene>
<dbReference type="RefSeq" id="WP_380025476.1">
    <property type="nucleotide sequence ID" value="NZ_JBHSHC010000072.1"/>
</dbReference>
<evidence type="ECO:0000313" key="2">
    <source>
        <dbReference type="EMBL" id="MFC4767554.1"/>
    </source>
</evidence>
<feature type="chain" id="PRO_5047185647" evidence="1">
    <location>
        <begin position="25"/>
        <end position="256"/>
    </location>
</feature>
<reference evidence="3" key="1">
    <citation type="journal article" date="2019" name="Int. J. Syst. Evol. Microbiol.">
        <title>The Global Catalogue of Microorganisms (GCM) 10K type strain sequencing project: providing services to taxonomists for standard genome sequencing and annotation.</title>
        <authorList>
            <consortium name="The Broad Institute Genomics Platform"/>
            <consortium name="The Broad Institute Genome Sequencing Center for Infectious Disease"/>
            <person name="Wu L."/>
            <person name="Ma J."/>
        </authorList>
    </citation>
    <scope>NUCLEOTIDE SEQUENCE [LARGE SCALE GENOMIC DNA]</scope>
    <source>
        <strain evidence="3">WYCCWR 12678</strain>
    </source>
</reference>
<proteinExistence type="predicted"/>
<feature type="signal peptide" evidence="1">
    <location>
        <begin position="1"/>
        <end position="24"/>
    </location>
</feature>
<keyword evidence="1" id="KW-0732">Signal</keyword>
<accession>A0ABV9PZW1</accession>
<sequence length="256" mass="28835">MRKTLYGLLVFGMCLVTLGSGALAQSTSETPKILFEKEEIKDQKSLFERASKGITDLEKKPFSSVAELENTKTKVKEKVKTYTTTQRIKVEKHPDGSVKESFVTTSFALIPTNKSNINESVTTEGYNGSGSLYNSGTDPSISVKAYSTIYWDNWYDPNNNLYYDLTKVTGGWEPQDSYIQISNRYINLSAIGWAYGVGRVNQGLQVHASINTFSVTAPSEWYPIHAKDTYRTFGSHQKCTISDSSDTWTFDFYNYK</sequence>
<comment type="caution">
    <text evidence="2">The sequence shown here is derived from an EMBL/GenBank/DDBJ whole genome shotgun (WGS) entry which is preliminary data.</text>
</comment>
<evidence type="ECO:0000256" key="1">
    <source>
        <dbReference type="SAM" id="SignalP"/>
    </source>
</evidence>
<organism evidence="2 3">
    <name type="scientific">Effusibacillus consociatus</name>
    <dbReference type="NCBI Taxonomy" id="1117041"/>
    <lineage>
        <taxon>Bacteria</taxon>
        <taxon>Bacillati</taxon>
        <taxon>Bacillota</taxon>
        <taxon>Bacilli</taxon>
        <taxon>Bacillales</taxon>
        <taxon>Alicyclobacillaceae</taxon>
        <taxon>Effusibacillus</taxon>
    </lineage>
</organism>
<protein>
    <submittedName>
        <fullName evidence="2">Uncharacterized protein</fullName>
    </submittedName>
</protein>
<evidence type="ECO:0000313" key="3">
    <source>
        <dbReference type="Proteomes" id="UP001596002"/>
    </source>
</evidence>
<dbReference type="EMBL" id="JBHSHC010000072">
    <property type="protein sequence ID" value="MFC4767554.1"/>
    <property type="molecule type" value="Genomic_DNA"/>
</dbReference>
<name>A0ABV9PZW1_9BACL</name>